<name>J4IAV0_9APHY</name>
<dbReference type="InParanoid" id="J4IAV0"/>
<dbReference type="RefSeq" id="XP_012182829.1">
    <property type="nucleotide sequence ID" value="XM_012327439.1"/>
</dbReference>
<organism evidence="1 2">
    <name type="scientific">Fibroporia radiculosa</name>
    <dbReference type="NCBI Taxonomy" id="599839"/>
    <lineage>
        <taxon>Eukaryota</taxon>
        <taxon>Fungi</taxon>
        <taxon>Dikarya</taxon>
        <taxon>Basidiomycota</taxon>
        <taxon>Agaricomycotina</taxon>
        <taxon>Agaricomycetes</taxon>
        <taxon>Polyporales</taxon>
        <taxon>Fibroporiaceae</taxon>
        <taxon>Fibroporia</taxon>
    </lineage>
</organism>
<evidence type="ECO:0000313" key="1">
    <source>
        <dbReference type="EMBL" id="CCM03546.1"/>
    </source>
</evidence>
<evidence type="ECO:0000313" key="2">
    <source>
        <dbReference type="Proteomes" id="UP000006352"/>
    </source>
</evidence>
<sequence length="64" mass="6540">MAASLIVSCPVHVSFGNTSSSQSVADTLYAQGGIMGGITARTASTTSSSSRILFSKLPPYSSVR</sequence>
<accession>J4IAV0</accession>
<dbReference type="HOGENOM" id="CLU_2867665_0_0_1"/>
<gene>
    <name evidence="1" type="ORF">FIBRA_05681</name>
</gene>
<protein>
    <submittedName>
        <fullName evidence="1">Uncharacterized protein</fullName>
    </submittedName>
</protein>
<dbReference type="GeneID" id="24098457"/>
<proteinExistence type="predicted"/>
<keyword evidence="2" id="KW-1185">Reference proteome</keyword>
<reference evidence="1 2" key="1">
    <citation type="journal article" date="2012" name="Appl. Environ. Microbiol.">
        <title>Short-read sequencing for genomic analysis of the brown rot fungus Fibroporia radiculosa.</title>
        <authorList>
            <person name="Tang J.D."/>
            <person name="Perkins A.D."/>
            <person name="Sonstegard T.S."/>
            <person name="Schroeder S.G."/>
            <person name="Burgess S.C."/>
            <person name="Diehl S.V."/>
        </authorList>
    </citation>
    <scope>NUCLEOTIDE SEQUENCE [LARGE SCALE GENOMIC DNA]</scope>
    <source>
        <strain evidence="1 2">TFFH 294</strain>
    </source>
</reference>
<dbReference type="AlphaFoldDB" id="J4IAV0"/>
<dbReference type="Proteomes" id="UP000006352">
    <property type="component" value="Unassembled WGS sequence"/>
</dbReference>
<dbReference type="EMBL" id="HE797117">
    <property type="protein sequence ID" value="CCM03546.1"/>
    <property type="molecule type" value="Genomic_DNA"/>
</dbReference>